<evidence type="ECO:0000313" key="2">
    <source>
        <dbReference type="EMBL" id="CAB4145242.1"/>
    </source>
</evidence>
<dbReference type="EMBL" id="LR796878">
    <property type="protein sequence ID" value="CAB4172101.1"/>
    <property type="molecule type" value="Genomic_DNA"/>
</dbReference>
<proteinExistence type="predicted"/>
<dbReference type="EMBL" id="LR796443">
    <property type="protein sequence ID" value="CAB4145242.1"/>
    <property type="molecule type" value="Genomic_DNA"/>
</dbReference>
<organism evidence="6">
    <name type="scientific">uncultured Caudovirales phage</name>
    <dbReference type="NCBI Taxonomy" id="2100421"/>
    <lineage>
        <taxon>Viruses</taxon>
        <taxon>Duplodnaviria</taxon>
        <taxon>Heunggongvirae</taxon>
        <taxon>Uroviricota</taxon>
        <taxon>Caudoviricetes</taxon>
        <taxon>Peduoviridae</taxon>
        <taxon>Maltschvirus</taxon>
        <taxon>Maltschvirus maltsch</taxon>
    </lineage>
</organism>
<sequence>MEPIYDIQGKAGLLRIWNTTKGYLEVTEEGHLLQGETSAWVEETDAVIELIKEGLLVVVGGQESPTAQSASENSKKKKSSSVNSQSSLDTEDQPVVDEPENKNEVQEPTKPNNDVSVETV</sequence>
<evidence type="ECO:0000313" key="4">
    <source>
        <dbReference type="EMBL" id="CAB4160224.1"/>
    </source>
</evidence>
<dbReference type="EMBL" id="LR797452">
    <property type="protein sequence ID" value="CAB4217877.1"/>
    <property type="molecule type" value="Genomic_DNA"/>
</dbReference>
<reference evidence="6" key="1">
    <citation type="submission" date="2020-05" db="EMBL/GenBank/DDBJ databases">
        <authorList>
            <person name="Chiriac C."/>
            <person name="Salcher M."/>
            <person name="Ghai R."/>
            <person name="Kavagutti S V."/>
        </authorList>
    </citation>
    <scope>NUCLEOTIDE SEQUENCE</scope>
</reference>
<evidence type="ECO:0000313" key="10">
    <source>
        <dbReference type="EMBL" id="CAB4213162.1"/>
    </source>
</evidence>
<protein>
    <submittedName>
        <fullName evidence="6">Uncharacterized protein</fullName>
    </submittedName>
</protein>
<feature type="region of interest" description="Disordered" evidence="1">
    <location>
        <begin position="64"/>
        <end position="120"/>
    </location>
</feature>
<evidence type="ECO:0000313" key="13">
    <source>
        <dbReference type="EMBL" id="CAB5228949.1"/>
    </source>
</evidence>
<evidence type="ECO:0000313" key="12">
    <source>
        <dbReference type="EMBL" id="CAB5225169.1"/>
    </source>
</evidence>
<evidence type="ECO:0000313" key="7">
    <source>
        <dbReference type="EMBL" id="CAB4178361.1"/>
    </source>
</evidence>
<dbReference type="EMBL" id="LR798341">
    <property type="protein sequence ID" value="CAB5225169.1"/>
    <property type="molecule type" value="Genomic_DNA"/>
</dbReference>
<dbReference type="EMBL" id="LR796644">
    <property type="protein sequence ID" value="CAB4155695.1"/>
    <property type="molecule type" value="Genomic_DNA"/>
</dbReference>
<evidence type="ECO:0000313" key="9">
    <source>
        <dbReference type="EMBL" id="CAB4200716.1"/>
    </source>
</evidence>
<dbReference type="EMBL" id="LR796698">
    <property type="protein sequence ID" value="CAB4160224.1"/>
    <property type="molecule type" value="Genomic_DNA"/>
</dbReference>
<evidence type="ECO:0000313" key="6">
    <source>
        <dbReference type="EMBL" id="CAB4172101.1"/>
    </source>
</evidence>
<gene>
    <name evidence="7" type="ORF">UFOVP1002_112</name>
    <name evidence="8" type="ORF">UFOVP1217_83</name>
    <name evidence="9" type="ORF">UFOVP1343_67</name>
    <name evidence="10" type="ORF">UFOVP1438_116</name>
    <name evidence="13" type="ORF">UFOVP1541_69</name>
    <name evidence="11" type="ORF">UFOVP1592_112</name>
    <name evidence="2" type="ORF">UFOVP465_161</name>
    <name evidence="3" type="ORF">UFOVP666_19</name>
    <name evidence="4" type="ORF">UFOVP727_96</name>
    <name evidence="12" type="ORF">UFOVP741_99</name>
    <name evidence="5" type="ORF">UFOVP819_47</name>
    <name evidence="6" type="ORF">UFOVP926_40</name>
</gene>
<dbReference type="EMBL" id="LR796961">
    <property type="protein sequence ID" value="CAB4178361.1"/>
    <property type="molecule type" value="Genomic_DNA"/>
</dbReference>
<accession>A0A6J5PRZ9</accession>
<dbReference type="EMBL" id="LR797395">
    <property type="protein sequence ID" value="CAB4213162.1"/>
    <property type="molecule type" value="Genomic_DNA"/>
</dbReference>
<name>A0A6J5PRZ9_9CAUD</name>
<evidence type="ECO:0000313" key="11">
    <source>
        <dbReference type="EMBL" id="CAB4217877.1"/>
    </source>
</evidence>
<dbReference type="EMBL" id="LR797305">
    <property type="protein sequence ID" value="CAB4200716.1"/>
    <property type="molecule type" value="Genomic_DNA"/>
</dbReference>
<feature type="compositionally biased region" description="Polar residues" evidence="1">
    <location>
        <begin position="109"/>
        <end position="120"/>
    </location>
</feature>
<evidence type="ECO:0000313" key="3">
    <source>
        <dbReference type="EMBL" id="CAB4155695.1"/>
    </source>
</evidence>
<evidence type="ECO:0000313" key="8">
    <source>
        <dbReference type="EMBL" id="CAB4191668.1"/>
    </source>
</evidence>
<dbReference type="EMBL" id="LR798395">
    <property type="protein sequence ID" value="CAB5228949.1"/>
    <property type="molecule type" value="Genomic_DNA"/>
</dbReference>
<feature type="compositionally biased region" description="Acidic residues" evidence="1">
    <location>
        <begin position="89"/>
        <end position="98"/>
    </location>
</feature>
<evidence type="ECO:0000313" key="5">
    <source>
        <dbReference type="EMBL" id="CAB4164649.1"/>
    </source>
</evidence>
<dbReference type="EMBL" id="LR796762">
    <property type="protein sequence ID" value="CAB4164649.1"/>
    <property type="molecule type" value="Genomic_DNA"/>
</dbReference>
<evidence type="ECO:0000256" key="1">
    <source>
        <dbReference type="SAM" id="MobiDB-lite"/>
    </source>
</evidence>
<dbReference type="EMBL" id="LR797177">
    <property type="protein sequence ID" value="CAB4191668.1"/>
    <property type="molecule type" value="Genomic_DNA"/>
</dbReference>